<evidence type="ECO:0000313" key="1">
    <source>
        <dbReference type="EMBL" id="OHA73851.1"/>
    </source>
</evidence>
<sequence>MYPEGLSLPVERPQPCVSVGQAVGKGSAEGETLRQKYNWRLTQGCGRGTPRYASQFAERVV</sequence>
<dbReference type="Proteomes" id="UP000177081">
    <property type="component" value="Unassembled WGS sequence"/>
</dbReference>
<dbReference type="EMBL" id="MHUI01000039">
    <property type="protein sequence ID" value="OHA73851.1"/>
    <property type="molecule type" value="Genomic_DNA"/>
</dbReference>
<comment type="caution">
    <text evidence="1">The sequence shown here is derived from an EMBL/GenBank/DDBJ whole genome shotgun (WGS) entry which is preliminary data.</text>
</comment>
<name>A0A1G2RP95_9BACT</name>
<organism evidence="1 2">
    <name type="scientific">Candidatus Wildermuthbacteria bacterium RIFCSPLOWO2_01_FULL_48_35</name>
    <dbReference type="NCBI Taxonomy" id="1802463"/>
    <lineage>
        <taxon>Bacteria</taxon>
        <taxon>Candidatus Wildermuthiibacteriota</taxon>
    </lineage>
</organism>
<accession>A0A1G2RP95</accession>
<protein>
    <submittedName>
        <fullName evidence="1">Uncharacterized protein</fullName>
    </submittedName>
</protein>
<reference evidence="1 2" key="1">
    <citation type="journal article" date="2016" name="Nat. Commun.">
        <title>Thousands of microbial genomes shed light on interconnected biogeochemical processes in an aquifer system.</title>
        <authorList>
            <person name="Anantharaman K."/>
            <person name="Brown C.T."/>
            <person name="Hug L.A."/>
            <person name="Sharon I."/>
            <person name="Castelle C.J."/>
            <person name="Probst A.J."/>
            <person name="Thomas B.C."/>
            <person name="Singh A."/>
            <person name="Wilkins M.J."/>
            <person name="Karaoz U."/>
            <person name="Brodie E.L."/>
            <person name="Williams K.H."/>
            <person name="Hubbard S.S."/>
            <person name="Banfield J.F."/>
        </authorList>
    </citation>
    <scope>NUCLEOTIDE SEQUENCE [LARGE SCALE GENOMIC DNA]</scope>
</reference>
<gene>
    <name evidence="1" type="ORF">A3A32_02960</name>
</gene>
<dbReference type="AlphaFoldDB" id="A0A1G2RP95"/>
<evidence type="ECO:0000313" key="2">
    <source>
        <dbReference type="Proteomes" id="UP000177081"/>
    </source>
</evidence>
<proteinExistence type="predicted"/>